<accession>A0ABY6U9B2</accession>
<feature type="transmembrane region" description="Helical" evidence="1">
    <location>
        <begin position="203"/>
        <end position="228"/>
    </location>
</feature>
<feature type="transmembrane region" description="Helical" evidence="1">
    <location>
        <begin position="49"/>
        <end position="68"/>
    </location>
</feature>
<evidence type="ECO:0000313" key="2">
    <source>
        <dbReference type="EMBL" id="VUC26638.1"/>
    </source>
</evidence>
<feature type="transmembrane region" description="Helical" evidence="1">
    <location>
        <begin position="88"/>
        <end position="106"/>
    </location>
</feature>
<protein>
    <submittedName>
        <fullName evidence="2">Uncharacterized protein</fullName>
    </submittedName>
</protein>
<keyword evidence="1" id="KW-0812">Transmembrane</keyword>
<evidence type="ECO:0000313" key="3">
    <source>
        <dbReference type="Proteomes" id="UP000766486"/>
    </source>
</evidence>
<proteinExistence type="predicted"/>
<feature type="transmembrane region" description="Helical" evidence="1">
    <location>
        <begin position="170"/>
        <end position="191"/>
    </location>
</feature>
<dbReference type="EMBL" id="CABFNS010000755">
    <property type="protein sequence ID" value="VUC26638.1"/>
    <property type="molecule type" value="Genomic_DNA"/>
</dbReference>
<keyword evidence="3" id="KW-1185">Reference proteome</keyword>
<gene>
    <name evidence="2" type="ORF">CLO192961_LOCUS193988</name>
</gene>
<reference evidence="2 3" key="1">
    <citation type="submission" date="2019-06" db="EMBL/GenBank/DDBJ databases">
        <authorList>
            <person name="Broberg M."/>
        </authorList>
    </citation>
    <scope>NUCLEOTIDE SEQUENCE [LARGE SCALE GENOMIC DNA]</scope>
</reference>
<organism evidence="2 3">
    <name type="scientific">Bionectria ochroleuca</name>
    <name type="common">Gliocladium roseum</name>
    <dbReference type="NCBI Taxonomy" id="29856"/>
    <lineage>
        <taxon>Eukaryota</taxon>
        <taxon>Fungi</taxon>
        <taxon>Dikarya</taxon>
        <taxon>Ascomycota</taxon>
        <taxon>Pezizomycotina</taxon>
        <taxon>Sordariomycetes</taxon>
        <taxon>Hypocreomycetidae</taxon>
        <taxon>Hypocreales</taxon>
        <taxon>Bionectriaceae</taxon>
        <taxon>Clonostachys</taxon>
    </lineage>
</organism>
<name>A0ABY6U9B2_BIOOC</name>
<dbReference type="Proteomes" id="UP000766486">
    <property type="component" value="Unassembled WGS sequence"/>
</dbReference>
<feature type="transmembrane region" description="Helical" evidence="1">
    <location>
        <begin position="6"/>
        <end position="28"/>
    </location>
</feature>
<feature type="transmembrane region" description="Helical" evidence="1">
    <location>
        <begin position="127"/>
        <end position="150"/>
    </location>
</feature>
<evidence type="ECO:0000256" key="1">
    <source>
        <dbReference type="SAM" id="Phobius"/>
    </source>
</evidence>
<keyword evidence="1" id="KW-0472">Membrane</keyword>
<keyword evidence="1" id="KW-1133">Transmembrane helix</keyword>
<comment type="caution">
    <text evidence="2">The sequence shown here is derived from an EMBL/GenBank/DDBJ whole genome shotgun (WGS) entry which is preliminary data.</text>
</comment>
<sequence length="308" mass="34645">MFFGDTLDIIFLSFVAVGTFFALINVLLLMRKLSGLGNHGRRTRRWLRISAIIFIIYMAIYLGSTVLGNTVSRESTRGGDYTTAYYELQVLATTIGSLSFSAIVHAQLKLTFDLYGKDNSENRNKSFGLFMSPQILNLIYFIVVHIYLYAENLPSRGYLTVSNMQSITVMLVPFFTWVASVISLIFTLVYASRTQVPVPRGAFGCLLASSILSLIRHTWSAVLNIMYFAAARANGRIYLVFPDYFGNISIIITVWFAAVCVLLLIIGASKGLRGREPWRDEYAYDHTRSGYPPLEPAPVYMANYGRAY</sequence>
<feature type="transmembrane region" description="Helical" evidence="1">
    <location>
        <begin position="248"/>
        <end position="269"/>
    </location>
</feature>